<gene>
    <name evidence="6" type="ORF">FE782_20925</name>
</gene>
<dbReference type="PANTHER" id="PTHR44591">
    <property type="entry name" value="STRESS RESPONSE REGULATOR PROTEIN 1"/>
    <property type="match status" value="1"/>
</dbReference>
<dbReference type="PANTHER" id="PTHR44591:SF3">
    <property type="entry name" value="RESPONSE REGULATORY DOMAIN-CONTAINING PROTEIN"/>
    <property type="match status" value="1"/>
</dbReference>
<keyword evidence="7" id="KW-1185">Reference proteome</keyword>
<keyword evidence="1 3" id="KW-0597">Phosphoprotein</keyword>
<dbReference type="InterPro" id="IPR011006">
    <property type="entry name" value="CheY-like_superfamily"/>
</dbReference>
<dbReference type="Gene3D" id="3.40.50.2300">
    <property type="match status" value="1"/>
</dbReference>
<dbReference type="Pfam" id="PF01627">
    <property type="entry name" value="Hpt"/>
    <property type="match status" value="1"/>
</dbReference>
<evidence type="ECO:0000256" key="2">
    <source>
        <dbReference type="PROSITE-ProRule" id="PRU00110"/>
    </source>
</evidence>
<dbReference type="Proteomes" id="UP000309676">
    <property type="component" value="Unassembled WGS sequence"/>
</dbReference>
<dbReference type="InterPro" id="IPR001789">
    <property type="entry name" value="Sig_transdc_resp-reg_receiver"/>
</dbReference>
<dbReference type="RefSeq" id="WP_138196266.1">
    <property type="nucleotide sequence ID" value="NZ_VCIW01000016.1"/>
</dbReference>
<evidence type="ECO:0000313" key="7">
    <source>
        <dbReference type="Proteomes" id="UP000309676"/>
    </source>
</evidence>
<evidence type="ECO:0000259" key="4">
    <source>
        <dbReference type="PROSITE" id="PS50110"/>
    </source>
</evidence>
<name>A0A5R9G7T8_9BACL</name>
<dbReference type="SMART" id="SM00448">
    <property type="entry name" value="REC"/>
    <property type="match status" value="1"/>
</dbReference>
<dbReference type="EMBL" id="VCIW01000016">
    <property type="protein sequence ID" value="TLS50140.1"/>
    <property type="molecule type" value="Genomic_DNA"/>
</dbReference>
<evidence type="ECO:0000259" key="5">
    <source>
        <dbReference type="PROSITE" id="PS50894"/>
    </source>
</evidence>
<sequence length="240" mass="26935">MSKYIEMFIQQFGQRIRDLLQRDASVSEEELYRLVHTAKGTAGTVGLPEWSTIAGELLALLSEDGSRTFTVAEAELLLAPLLHAASGSVVAATMEAKEIAPAAAEAVRVEGPWKIAVVDDDPILRTMLGRRLSRLISDFDEVNIKLYEDGDAFLADEWHKNEEPCLIVLDRNMPRLNGMEVLRQIRQHDPKRRYSILMLTGIEDDLEVAKALEAGVDDYVTKPFGMAELEARVRKMLQKR</sequence>
<dbReference type="Gene3D" id="1.20.120.160">
    <property type="entry name" value="HPT domain"/>
    <property type="match status" value="1"/>
</dbReference>
<reference evidence="6 7" key="1">
    <citation type="submission" date="2019-05" db="EMBL/GenBank/DDBJ databases">
        <authorList>
            <person name="Narsing Rao M.P."/>
            <person name="Li W.J."/>
        </authorList>
    </citation>
    <scope>NUCLEOTIDE SEQUENCE [LARGE SCALE GENOMIC DNA]</scope>
    <source>
        <strain evidence="6 7">SYSU_K30003</strain>
    </source>
</reference>
<dbReference type="PROSITE" id="PS50110">
    <property type="entry name" value="RESPONSE_REGULATORY"/>
    <property type="match status" value="1"/>
</dbReference>
<dbReference type="Pfam" id="PF00072">
    <property type="entry name" value="Response_reg"/>
    <property type="match status" value="1"/>
</dbReference>
<dbReference type="InterPro" id="IPR050595">
    <property type="entry name" value="Bact_response_regulator"/>
</dbReference>
<accession>A0A5R9G7T8</accession>
<proteinExistence type="predicted"/>
<organism evidence="6 7">
    <name type="scientific">Paenibacillus antri</name>
    <dbReference type="NCBI Taxonomy" id="2582848"/>
    <lineage>
        <taxon>Bacteria</taxon>
        <taxon>Bacillati</taxon>
        <taxon>Bacillota</taxon>
        <taxon>Bacilli</taxon>
        <taxon>Bacillales</taxon>
        <taxon>Paenibacillaceae</taxon>
        <taxon>Paenibacillus</taxon>
    </lineage>
</organism>
<feature type="domain" description="Response regulatory" evidence="4">
    <location>
        <begin position="114"/>
        <end position="237"/>
    </location>
</feature>
<feature type="modified residue" description="Phosphohistidine" evidence="2">
    <location>
        <position position="36"/>
    </location>
</feature>
<dbReference type="SUPFAM" id="SSF47226">
    <property type="entry name" value="Histidine-containing phosphotransfer domain, HPT domain"/>
    <property type="match status" value="1"/>
</dbReference>
<protein>
    <submittedName>
        <fullName evidence="6">Response regulator</fullName>
    </submittedName>
</protein>
<dbReference type="AlphaFoldDB" id="A0A5R9G7T8"/>
<dbReference type="SUPFAM" id="SSF52172">
    <property type="entry name" value="CheY-like"/>
    <property type="match status" value="1"/>
</dbReference>
<dbReference type="GO" id="GO:0000160">
    <property type="term" value="P:phosphorelay signal transduction system"/>
    <property type="evidence" value="ECO:0007669"/>
    <property type="project" value="InterPro"/>
</dbReference>
<dbReference type="InterPro" id="IPR008207">
    <property type="entry name" value="Sig_transdc_His_kin_Hpt_dom"/>
</dbReference>
<feature type="domain" description="HPt" evidence="5">
    <location>
        <begin position="1"/>
        <end position="107"/>
    </location>
</feature>
<evidence type="ECO:0000256" key="1">
    <source>
        <dbReference type="ARBA" id="ARBA00022553"/>
    </source>
</evidence>
<dbReference type="OrthoDB" id="9759607at2"/>
<comment type="caution">
    <text evidence="6">The sequence shown here is derived from an EMBL/GenBank/DDBJ whole genome shotgun (WGS) entry which is preliminary data.</text>
</comment>
<evidence type="ECO:0000256" key="3">
    <source>
        <dbReference type="PROSITE-ProRule" id="PRU00169"/>
    </source>
</evidence>
<feature type="modified residue" description="4-aspartylphosphate" evidence="3">
    <location>
        <position position="170"/>
    </location>
</feature>
<dbReference type="InterPro" id="IPR036641">
    <property type="entry name" value="HPT_dom_sf"/>
</dbReference>
<dbReference type="PROSITE" id="PS50894">
    <property type="entry name" value="HPT"/>
    <property type="match status" value="1"/>
</dbReference>
<evidence type="ECO:0000313" key="6">
    <source>
        <dbReference type="EMBL" id="TLS50140.1"/>
    </source>
</evidence>